<evidence type="ECO:0000313" key="2">
    <source>
        <dbReference type="Proteomes" id="UP001056120"/>
    </source>
</evidence>
<reference evidence="1 2" key="2">
    <citation type="journal article" date="2022" name="Mol. Ecol. Resour.">
        <title>The genomes of chicory, endive, great burdock and yacon provide insights into Asteraceae paleo-polyploidization history and plant inulin production.</title>
        <authorList>
            <person name="Fan W."/>
            <person name="Wang S."/>
            <person name="Wang H."/>
            <person name="Wang A."/>
            <person name="Jiang F."/>
            <person name="Liu H."/>
            <person name="Zhao H."/>
            <person name="Xu D."/>
            <person name="Zhang Y."/>
        </authorList>
    </citation>
    <scope>NUCLEOTIDE SEQUENCE [LARGE SCALE GENOMIC DNA]</scope>
    <source>
        <strain evidence="2">cv. Yunnan</strain>
        <tissue evidence="1">Leaves</tissue>
    </source>
</reference>
<evidence type="ECO:0000313" key="1">
    <source>
        <dbReference type="EMBL" id="KAI3806608.1"/>
    </source>
</evidence>
<keyword evidence="2" id="KW-1185">Reference proteome</keyword>
<dbReference type="Proteomes" id="UP001056120">
    <property type="component" value="Linkage Group LG08"/>
</dbReference>
<reference evidence="2" key="1">
    <citation type="journal article" date="2022" name="Mol. Ecol. Resour.">
        <title>The genomes of chicory, endive, great burdock and yacon provide insights into Asteraceae palaeo-polyploidization history and plant inulin production.</title>
        <authorList>
            <person name="Fan W."/>
            <person name="Wang S."/>
            <person name="Wang H."/>
            <person name="Wang A."/>
            <person name="Jiang F."/>
            <person name="Liu H."/>
            <person name="Zhao H."/>
            <person name="Xu D."/>
            <person name="Zhang Y."/>
        </authorList>
    </citation>
    <scope>NUCLEOTIDE SEQUENCE [LARGE SCALE GENOMIC DNA]</scope>
    <source>
        <strain evidence="2">cv. Yunnan</strain>
    </source>
</reference>
<name>A0ACB9IFZ9_9ASTR</name>
<comment type="caution">
    <text evidence="1">The sequence shown here is derived from an EMBL/GenBank/DDBJ whole genome shotgun (WGS) entry which is preliminary data.</text>
</comment>
<protein>
    <submittedName>
        <fullName evidence="1">Uncharacterized protein</fullName>
    </submittedName>
</protein>
<accession>A0ACB9IFZ9</accession>
<proteinExistence type="predicted"/>
<dbReference type="EMBL" id="CM042025">
    <property type="protein sequence ID" value="KAI3806608.1"/>
    <property type="molecule type" value="Genomic_DNA"/>
</dbReference>
<sequence>MSQVCSGLKRSGKCSFGKKLIEWMFCPDSNGTYRCMHTRGSKKLSPLAFDPEIERTLSRNRVLLRENKVIGSPTTPKNTMDPPILTTGQTLPTTTPPIPSSPITNESKPTNTTVPTSTLPPNPLSYQTTSTFPPFSHFFPTQGQSSSQQSQPFPFQQDPPITFTTPVQQQQSPSRFQYQQSPVMPFMRVQDDGFDGGYEDEYEGYDEGEYTLGGNGNQTGFQGGGGFVRKPQDIPQAPQGQPRQVQQYEQQVPQQQQVGQMFQPPTQQFAPQRPVQRPMGPPHPRVRLGVPRRYNREAVRGIEAHFRPVITNNPSPVVIPQNNQGRTFEVRTNSLQSLPKYKGLATEEPYFHLEAYDSICNTIGGQGFSSDEVKLVLFQFSLEDKAKRWFYTLPSASIYTWAEMQQRFLEEFFTAQKTNDARRSLRSFQQQQGEMFHEAFERFNLMIKNCPHHGIELWELLNAFHEGLNSEDARDLMSITNGTFGTNHEQDDWAFLEQMAVTSKRKAQSSRRARPTITRTQVHAVEDGNVQTTNQVYDVCTNCNELGHRADVCLVGVVEGQYEGVNAIQGQGQGGGGRNYNMNSNTYHPGLRNHPNFRYGNPANQSNPNFQGAPQSNFVPRQPYANQGNQGYQRQYQQQTGGPGPSNSSGNEVIDMLRMMQQDMQRRNQLDEVRMQKDEVRDKSIQSLTTQMGQLATEVAELKKGKGQLPSDTKVNPSHSSSRNIPINHVSVLRSGKEFKANLSPGLVDGVVEDITGNESDEDEISPSIVSKDPIVEKEIKKPGLGEILKDKNKEGGPSQVPFPSALIDPGKKNFISTRGPQKEEMWEVFKQVKVNLPLLEAIKQVPAYAKFLKELCTQKRQQKVPKQVNLTERVSAVLKGDLPPKLQDPGTPLINIQVGNFQMSRALLDLGAGVSILPGDLYDQYDFGPLKRVETTVVLADLSHKLPRGIVRDVIVKVEEFYYPVDFLVLDYSSVDPSQQQNVILGRPFLNTAHAIIDCRYGTVDMTFGNRKKRLNVFTNVSNSLGGDECFMADLVDRCDPHEYEEDVLETCVCDFSEQVQICALRMEEKKQEALAVREGRPPWTHQIESLPVEINSGTKPSLEEPPTLELKDLPSHLKYAFLGDNDTLPVIIASNLEKAQEQALLKVLKANKEAIGWTIADLKGISPSIVMHKIITTEDAKPTREAQRRLNPNLRDVVKKEVIKWLDADGYSGYNQIAIHPDDQHKTTFTCPYGTFAFRRMPFGLCNAPATFQRCMMSIFSDMVGESLEVFMDDFSIFGTSFESCLDELEKVLKRCVEKNLVLSWEKSHFMVQEDIVLGHIISEKGMEVDKAKIRAISSLHPPKNVKGGQLVKAPILQPPDWSKPFEIMCDASDTTIGAVLGQRIDKKPVAIYYASKTLSEAQLNYTTTEKELLAVVYALDKFRSYIWGSKVIVYSEYSAVRYLMEKKDAKPRLIRWVLLLQEFDLEIRDKKGSENVVADHLSRIPLEGVDDVSEIN</sequence>
<gene>
    <name evidence="1" type="ORF">L1987_22518</name>
</gene>
<organism evidence="1 2">
    <name type="scientific">Smallanthus sonchifolius</name>
    <dbReference type="NCBI Taxonomy" id="185202"/>
    <lineage>
        <taxon>Eukaryota</taxon>
        <taxon>Viridiplantae</taxon>
        <taxon>Streptophyta</taxon>
        <taxon>Embryophyta</taxon>
        <taxon>Tracheophyta</taxon>
        <taxon>Spermatophyta</taxon>
        <taxon>Magnoliopsida</taxon>
        <taxon>eudicotyledons</taxon>
        <taxon>Gunneridae</taxon>
        <taxon>Pentapetalae</taxon>
        <taxon>asterids</taxon>
        <taxon>campanulids</taxon>
        <taxon>Asterales</taxon>
        <taxon>Asteraceae</taxon>
        <taxon>Asteroideae</taxon>
        <taxon>Heliantheae alliance</taxon>
        <taxon>Millerieae</taxon>
        <taxon>Smallanthus</taxon>
    </lineage>
</organism>